<keyword evidence="7" id="KW-0812">Transmembrane</keyword>
<dbReference type="GO" id="GO:0005524">
    <property type="term" value="F:ATP binding"/>
    <property type="evidence" value="ECO:0007669"/>
    <property type="project" value="UniProtKB-KW"/>
</dbReference>
<dbReference type="PROSITE" id="PS50885">
    <property type="entry name" value="HAMP"/>
    <property type="match status" value="1"/>
</dbReference>
<name>A0A0D0JS57_AGRTU</name>
<keyword evidence="9" id="KW-0418">Kinase</keyword>
<evidence type="ECO:0000256" key="11">
    <source>
        <dbReference type="ARBA" id="ARBA00022989"/>
    </source>
</evidence>
<evidence type="ECO:0000256" key="4">
    <source>
        <dbReference type="ARBA" id="ARBA00022475"/>
    </source>
</evidence>
<evidence type="ECO:0000256" key="10">
    <source>
        <dbReference type="ARBA" id="ARBA00022840"/>
    </source>
</evidence>
<evidence type="ECO:0000256" key="9">
    <source>
        <dbReference type="ARBA" id="ARBA00022777"/>
    </source>
</evidence>
<evidence type="ECO:0000256" key="2">
    <source>
        <dbReference type="ARBA" id="ARBA00004651"/>
    </source>
</evidence>
<dbReference type="InterPro" id="IPR033479">
    <property type="entry name" value="dCache_1"/>
</dbReference>
<proteinExistence type="predicted"/>
<dbReference type="CDD" id="cd12914">
    <property type="entry name" value="PDC1_DGC_like"/>
    <property type="match status" value="1"/>
</dbReference>
<dbReference type="InterPro" id="IPR003660">
    <property type="entry name" value="HAMP_dom"/>
</dbReference>
<evidence type="ECO:0000256" key="6">
    <source>
        <dbReference type="ARBA" id="ARBA00022679"/>
    </source>
</evidence>
<evidence type="ECO:0000313" key="15">
    <source>
        <dbReference type="Proteomes" id="UP000035017"/>
    </source>
</evidence>
<dbReference type="Gene3D" id="6.10.340.10">
    <property type="match status" value="1"/>
</dbReference>
<gene>
    <name evidence="14" type="ORF">RU07_22225</name>
</gene>
<evidence type="ECO:0000256" key="1">
    <source>
        <dbReference type="ARBA" id="ARBA00000085"/>
    </source>
</evidence>
<evidence type="ECO:0000256" key="5">
    <source>
        <dbReference type="ARBA" id="ARBA00022553"/>
    </source>
</evidence>
<evidence type="ECO:0000256" key="8">
    <source>
        <dbReference type="ARBA" id="ARBA00022741"/>
    </source>
</evidence>
<dbReference type="EMBL" id="JXQV01000041">
    <property type="protein sequence ID" value="KIP98277.1"/>
    <property type="molecule type" value="Genomic_DNA"/>
</dbReference>
<feature type="domain" description="HAMP" evidence="13">
    <location>
        <begin position="294"/>
        <end position="347"/>
    </location>
</feature>
<dbReference type="PANTHER" id="PTHR41523">
    <property type="entry name" value="TWO-COMPONENT SYSTEM SENSOR PROTEIN"/>
    <property type="match status" value="1"/>
</dbReference>
<dbReference type="GO" id="GO:0004673">
    <property type="term" value="F:protein histidine kinase activity"/>
    <property type="evidence" value="ECO:0007669"/>
    <property type="project" value="UniProtKB-EC"/>
</dbReference>
<keyword evidence="11" id="KW-1133">Transmembrane helix</keyword>
<evidence type="ECO:0000313" key="14">
    <source>
        <dbReference type="EMBL" id="KIP98277.1"/>
    </source>
</evidence>
<dbReference type="CDD" id="cd12915">
    <property type="entry name" value="PDC2_DGC_like"/>
    <property type="match status" value="1"/>
</dbReference>
<keyword evidence="10" id="KW-0067">ATP-binding</keyword>
<dbReference type="Gene3D" id="3.30.450.20">
    <property type="entry name" value="PAS domain"/>
    <property type="match status" value="2"/>
</dbReference>
<evidence type="ECO:0000256" key="3">
    <source>
        <dbReference type="ARBA" id="ARBA00012438"/>
    </source>
</evidence>
<dbReference type="Proteomes" id="UP000035017">
    <property type="component" value="Unassembled WGS sequence"/>
</dbReference>
<dbReference type="GO" id="GO:0005886">
    <property type="term" value="C:plasma membrane"/>
    <property type="evidence" value="ECO:0007669"/>
    <property type="project" value="UniProtKB-SubCell"/>
</dbReference>
<evidence type="ECO:0000256" key="12">
    <source>
        <dbReference type="ARBA" id="ARBA00023136"/>
    </source>
</evidence>
<dbReference type="SMART" id="SM00911">
    <property type="entry name" value="HWE_HK"/>
    <property type="match status" value="1"/>
</dbReference>
<dbReference type="InterPro" id="IPR011102">
    <property type="entry name" value="Sig_transdc_His_kinase_HWE"/>
</dbReference>
<accession>A0A0D0JS57</accession>
<reference evidence="14 15" key="1">
    <citation type="submission" date="2014-12" db="EMBL/GenBank/DDBJ databases">
        <title>16Stimator: statistical estimation of ribosomal gene copy numbers from draft genome assemblies.</title>
        <authorList>
            <person name="Perisin M.A."/>
            <person name="Vetter M."/>
            <person name="Gilbert J.A."/>
            <person name="Bergelson J."/>
        </authorList>
    </citation>
    <scope>NUCLEOTIDE SEQUENCE [LARGE SCALE GENOMIC DNA]</scope>
    <source>
        <strain evidence="14 15">MEJ076</strain>
    </source>
</reference>
<evidence type="ECO:0000256" key="7">
    <source>
        <dbReference type="ARBA" id="ARBA00022692"/>
    </source>
</evidence>
<dbReference type="AlphaFoldDB" id="A0A0D0JS57"/>
<dbReference type="PANTHER" id="PTHR41523:SF7">
    <property type="entry name" value="HISTIDINE KINASE"/>
    <property type="match status" value="1"/>
</dbReference>
<dbReference type="EC" id="2.7.13.3" evidence="3"/>
<dbReference type="Pfam" id="PF02743">
    <property type="entry name" value="dCache_1"/>
    <property type="match status" value="1"/>
</dbReference>
<keyword evidence="12" id="KW-0472">Membrane</keyword>
<keyword evidence="5" id="KW-0597">Phosphoprotein</keyword>
<organism evidence="14 15">
    <name type="scientific">Agrobacterium tumefaciens</name>
    <dbReference type="NCBI Taxonomy" id="358"/>
    <lineage>
        <taxon>Bacteria</taxon>
        <taxon>Pseudomonadati</taxon>
        <taxon>Pseudomonadota</taxon>
        <taxon>Alphaproteobacteria</taxon>
        <taxon>Hyphomicrobiales</taxon>
        <taxon>Rhizobiaceae</taxon>
        <taxon>Rhizobium/Agrobacterium group</taxon>
        <taxon>Agrobacterium</taxon>
        <taxon>Agrobacterium tumefaciens complex</taxon>
    </lineage>
</organism>
<keyword evidence="4" id="KW-1003">Cell membrane</keyword>
<dbReference type="SUPFAM" id="SSF103190">
    <property type="entry name" value="Sensory domain-like"/>
    <property type="match status" value="1"/>
</dbReference>
<evidence type="ECO:0000259" key="13">
    <source>
        <dbReference type="PROSITE" id="PS50885"/>
    </source>
</evidence>
<dbReference type="GO" id="GO:0007165">
    <property type="term" value="P:signal transduction"/>
    <property type="evidence" value="ECO:0007669"/>
    <property type="project" value="InterPro"/>
</dbReference>
<comment type="caution">
    <text evidence="14">The sequence shown here is derived from an EMBL/GenBank/DDBJ whole genome shotgun (WGS) entry which is preliminary data.</text>
</comment>
<comment type="subcellular location">
    <subcellularLocation>
        <location evidence="2">Cell membrane</location>
        <topology evidence="2">Multi-pass membrane protein</topology>
    </subcellularLocation>
</comment>
<keyword evidence="8" id="KW-0547">Nucleotide-binding</keyword>
<sequence length="548" mass="60040">MRRRLLAVAATALLPALVLLAYNEVVNRQQRSAEVHLQVSQMARLISSETQRILEGARSLLVAVSALPAVADLDAEDCRATLKRLTGSLTMTGAILVIDINGRLVCDSDGNAAGIDFSDRGYIKEGLAAKDMVVGEYTISKLTNRPVLPVSMPLVRDGRTIGVVATGIRLDWLQARVTDHGVAHGSAVTIADRKGTILARQPFSERFVGTPIPDQFRYLLTSPRPGALVVHSQDGTERVMGYQPITPDTPLYVSAGYSKTEAFAAVNRTTLTGLATLVFSTVLAFAASSYVGRRFVLRPIDRITTVLDEWKRGNTASRTHMTEDSNDLSRVGSSLDKLLDELDRRRLAVEIAEERRNLLSRELTHRVKNTLSIVSALARQTFKGPDPRVASFTARLTALGRAYDLLLAEDSQGANIGDIIRNTLASHDVDNARRFRIEGPFHAVDPELGLGLSLVIHELGTNATKYGALSNECGYISINWRLHEGRLELSWEEYDGPPVNAPDKEGFGSKLIRRAFPAKYQPQVSILYPPDGLRFCLSFTRSAISPES</sequence>
<comment type="catalytic activity">
    <reaction evidence="1">
        <text>ATP + protein L-histidine = ADP + protein N-phospho-L-histidine.</text>
        <dbReference type="EC" id="2.7.13.3"/>
    </reaction>
</comment>
<dbReference type="InterPro" id="IPR029151">
    <property type="entry name" value="Sensor-like_sf"/>
</dbReference>
<protein>
    <recommendedName>
        <fullName evidence="3">histidine kinase</fullName>
        <ecNumber evidence="3">2.7.13.3</ecNumber>
    </recommendedName>
</protein>
<dbReference type="Pfam" id="PF07536">
    <property type="entry name" value="HWE_HK"/>
    <property type="match status" value="1"/>
</dbReference>
<keyword evidence="6" id="KW-0808">Transferase</keyword>